<dbReference type="GeneTree" id="ENSGT00950000183094"/>
<feature type="compositionally biased region" description="Low complexity" evidence="1">
    <location>
        <begin position="394"/>
        <end position="406"/>
    </location>
</feature>
<proteinExistence type="predicted"/>
<accession>A0A3B3T5W1</accession>
<dbReference type="PANTHER" id="PTHR12460:SF40">
    <property type="entry name" value="REGULATION OF NUCLEAR PRE-MRNA DOMAIN-CONTAINING PROTEIN 2"/>
    <property type="match status" value="1"/>
</dbReference>
<evidence type="ECO:0000313" key="3">
    <source>
        <dbReference type="Proteomes" id="UP000261540"/>
    </source>
</evidence>
<dbReference type="GO" id="GO:0000993">
    <property type="term" value="F:RNA polymerase II complex binding"/>
    <property type="evidence" value="ECO:0007669"/>
    <property type="project" value="TreeGrafter"/>
</dbReference>
<feature type="region of interest" description="Disordered" evidence="1">
    <location>
        <begin position="279"/>
        <end position="298"/>
    </location>
</feature>
<feature type="compositionally biased region" description="Pro residues" evidence="1">
    <location>
        <begin position="626"/>
        <end position="641"/>
    </location>
</feature>
<name>A0A3B3T5W1_9TELE</name>
<feature type="region of interest" description="Disordered" evidence="1">
    <location>
        <begin position="511"/>
        <end position="691"/>
    </location>
</feature>
<dbReference type="Proteomes" id="UP000261540">
    <property type="component" value="Unplaced"/>
</dbReference>
<dbReference type="AlphaFoldDB" id="A0A3B3T5W1"/>
<feature type="region of interest" description="Disordered" evidence="1">
    <location>
        <begin position="434"/>
        <end position="485"/>
    </location>
</feature>
<dbReference type="Ensembl" id="ENSPKIT00000018675.1">
    <property type="protein sequence ID" value="ENSPKIP00000037701.1"/>
    <property type="gene ID" value="ENSPKIG00000015782.1"/>
</dbReference>
<feature type="compositionally biased region" description="Low complexity" evidence="1">
    <location>
        <begin position="284"/>
        <end position="298"/>
    </location>
</feature>
<sequence length="691" mass="72584">MYLLQPQAFRQQLSAYRNSQQVAELKEKQLAALKMDICSTSAFKRLKDKEGGKKFSRDFDNDNRKVQEFVGFLEQQLKEGHHLLEWLNNADVFYEMQYREVKIIAKAYTSFASRVSNLKQKLDALKSTLPNLDSSPVPSPLEDAPSPTDSESPSHGNGGAAPETVPRDRGSRCVLGGALSTGNLAHGQWDNRDVEDMELCEGEEPEGTAIIVEQRMEKPLPTSAQTLLPARAAKSTHDVLPPSAPALTAPLSLANVDLGKISSILSSLTSAMKGAGMGSVPLQSPHSARGPAPAPAASGSLASLLSRVDTSPQGLLSALSRTQGCGAELQDVPSLQQVPVVGSSVAPGSVSVSPPVSSSRASPKDLCSPSGRDCVVPLGLQPGAPGDQGKEQEPSPTESSPPSNLEAKIQKFLQGNPGFALNGSTLCGGSPLPIAENAEGTPLRDEEGGTPTQDEEMEQPAAGLAGRGGSGAPAWRAESQQHSQSIETWVTTAPSVGAEAECRQAGIWSSGCSTEGLSSLAERTGRGAPLPAPEPPREGRQPAACTGEAPPQHPPSAFFNKPLPPIPTLPPPPLQFLPRPGQGQKCGTPTPPRAEQRAFVGGRSSVAHGGPPPWIGSGMEGGQGCRPPPTALSWPRVPPSQLPARSPGPLHPPYGTHSGPTLLPPMRSYFSAPPKRGPPDTPRRPFLPHQH</sequence>
<dbReference type="PANTHER" id="PTHR12460">
    <property type="entry name" value="CYCLIN-DEPENDENT KINASE INHIBITOR-RELATED PROTEIN"/>
    <property type="match status" value="1"/>
</dbReference>
<feature type="region of interest" description="Disordered" evidence="1">
    <location>
        <begin position="345"/>
        <end position="409"/>
    </location>
</feature>
<dbReference type="GO" id="GO:0031124">
    <property type="term" value="P:mRNA 3'-end processing"/>
    <property type="evidence" value="ECO:0007669"/>
    <property type="project" value="TreeGrafter"/>
</dbReference>
<feature type="compositionally biased region" description="Pro residues" evidence="1">
    <location>
        <begin position="562"/>
        <end position="575"/>
    </location>
</feature>
<reference evidence="2" key="2">
    <citation type="submission" date="2025-09" db="UniProtKB">
        <authorList>
            <consortium name="Ensembl"/>
        </authorList>
    </citation>
    <scope>IDENTIFICATION</scope>
</reference>
<organism evidence="2 3">
    <name type="scientific">Paramormyrops kingsleyae</name>
    <dbReference type="NCBI Taxonomy" id="1676925"/>
    <lineage>
        <taxon>Eukaryota</taxon>
        <taxon>Metazoa</taxon>
        <taxon>Chordata</taxon>
        <taxon>Craniata</taxon>
        <taxon>Vertebrata</taxon>
        <taxon>Euteleostomi</taxon>
        <taxon>Actinopterygii</taxon>
        <taxon>Neopterygii</taxon>
        <taxon>Teleostei</taxon>
        <taxon>Osteoglossocephala</taxon>
        <taxon>Osteoglossomorpha</taxon>
        <taxon>Osteoglossiformes</taxon>
        <taxon>Mormyridae</taxon>
        <taxon>Paramormyrops</taxon>
    </lineage>
</organism>
<reference evidence="2" key="1">
    <citation type="submission" date="2025-08" db="UniProtKB">
        <authorList>
            <consortium name="Ensembl"/>
        </authorList>
    </citation>
    <scope>IDENTIFICATION</scope>
</reference>
<keyword evidence="3" id="KW-1185">Reference proteome</keyword>
<feature type="region of interest" description="Disordered" evidence="1">
    <location>
        <begin position="128"/>
        <end position="173"/>
    </location>
</feature>
<protein>
    <submittedName>
        <fullName evidence="2">Uncharacterized protein</fullName>
    </submittedName>
</protein>
<evidence type="ECO:0000256" key="1">
    <source>
        <dbReference type="SAM" id="MobiDB-lite"/>
    </source>
</evidence>
<evidence type="ECO:0000313" key="2">
    <source>
        <dbReference type="Ensembl" id="ENSPKIP00000037701.1"/>
    </source>
</evidence>
<feature type="compositionally biased region" description="Low complexity" evidence="1">
    <location>
        <begin position="345"/>
        <end position="361"/>
    </location>
</feature>
<dbReference type="Gene3D" id="6.10.250.2560">
    <property type="match status" value="1"/>
</dbReference>
<dbReference type="STRING" id="1676925.ENSPKIP00000037701"/>